<dbReference type="InterPro" id="IPR001585">
    <property type="entry name" value="TAL/FSA"/>
</dbReference>
<dbReference type="SUPFAM" id="SSF51569">
    <property type="entry name" value="Aldolase"/>
    <property type="match status" value="1"/>
</dbReference>
<dbReference type="STRING" id="1280837.A0A316VBI6"/>
<dbReference type="GeneID" id="37021863"/>
<evidence type="ECO:0000256" key="1">
    <source>
        <dbReference type="ARBA" id="ARBA00023270"/>
    </source>
</evidence>
<dbReference type="PANTHER" id="PTHR10683">
    <property type="entry name" value="TRANSALDOLASE"/>
    <property type="match status" value="1"/>
</dbReference>
<dbReference type="GO" id="GO:0005975">
    <property type="term" value="P:carbohydrate metabolic process"/>
    <property type="evidence" value="ECO:0007669"/>
    <property type="project" value="InterPro"/>
</dbReference>
<dbReference type="InParanoid" id="A0A316VBI6"/>
<dbReference type="EMBL" id="KZ819603">
    <property type="protein sequence ID" value="PWN34922.1"/>
    <property type="molecule type" value="Genomic_DNA"/>
</dbReference>
<reference evidence="2 3" key="1">
    <citation type="journal article" date="2018" name="Mol. Biol. Evol.">
        <title>Broad Genomic Sampling Reveals a Smut Pathogenic Ancestry of the Fungal Clade Ustilaginomycotina.</title>
        <authorList>
            <person name="Kijpornyongpan T."/>
            <person name="Mondo S.J."/>
            <person name="Barry K."/>
            <person name="Sandor L."/>
            <person name="Lee J."/>
            <person name="Lipzen A."/>
            <person name="Pangilinan J."/>
            <person name="LaButti K."/>
            <person name="Hainaut M."/>
            <person name="Henrissat B."/>
            <person name="Grigoriev I.V."/>
            <person name="Spatafora J.W."/>
            <person name="Aime M.C."/>
        </authorList>
    </citation>
    <scope>NUCLEOTIDE SEQUENCE [LARGE SCALE GENOMIC DNA]</scope>
    <source>
        <strain evidence="2 3">MCA 3882</strain>
    </source>
</reference>
<evidence type="ECO:0000313" key="3">
    <source>
        <dbReference type="Proteomes" id="UP000245771"/>
    </source>
</evidence>
<dbReference type="Pfam" id="PF00923">
    <property type="entry name" value="TAL_FSA"/>
    <property type="match status" value="1"/>
</dbReference>
<dbReference type="Gene3D" id="3.20.20.70">
    <property type="entry name" value="Aldolase class I"/>
    <property type="match status" value="1"/>
</dbReference>
<dbReference type="AlphaFoldDB" id="A0A316VBI6"/>
<dbReference type="PANTHER" id="PTHR10683:SF39">
    <property type="entry name" value="TRANSALDOLASE"/>
    <property type="match status" value="1"/>
</dbReference>
<proteinExistence type="predicted"/>
<dbReference type="OrthoDB" id="1711136at2759"/>
<keyword evidence="3" id="KW-1185">Reference proteome</keyword>
<dbReference type="RefSeq" id="XP_025355224.1">
    <property type="nucleotide sequence ID" value="XM_025500082.1"/>
</dbReference>
<evidence type="ECO:0000313" key="2">
    <source>
        <dbReference type="EMBL" id="PWN34922.1"/>
    </source>
</evidence>
<accession>A0A316VBI6</accession>
<organism evidence="2 3">
    <name type="scientific">Meira miltonrushii</name>
    <dbReference type="NCBI Taxonomy" id="1280837"/>
    <lineage>
        <taxon>Eukaryota</taxon>
        <taxon>Fungi</taxon>
        <taxon>Dikarya</taxon>
        <taxon>Basidiomycota</taxon>
        <taxon>Ustilaginomycotina</taxon>
        <taxon>Exobasidiomycetes</taxon>
        <taxon>Exobasidiales</taxon>
        <taxon>Brachybasidiaceae</taxon>
        <taxon>Meira</taxon>
    </lineage>
</organism>
<sequence length="350" mass="38624">MSIQADALSSICEIDIDTMDSSYANRINGKPCDMTSNQFLMAAMLCDEANKDIVDGVIAELGKQGWKVVFCRIAALFCKRTLPFIRGRVLVQVSPRGAYDYEDTLSWAREYAKAFEHVGISKDRYAIKIPTTGPAMNAAKQLETEGIATLGTAMFSVTQAVAASQANCYAISPYYNEIKAHGDPSLRINVEDFLTQHPMSNRIAQIRHVYNIEREQNGKKQPQMKPASFVVWQEAMACAMLGSENVTALPPTLDELITISSSALQRDPKADISKEVEVLLNNDPLTGSTSFTKADLPTYKTDYLTNNGAALDAANEADPVTKQRLFDALELFCSFEDQCKTFIEEKLVAV</sequence>
<keyword evidence="1" id="KW-0704">Schiff base</keyword>
<dbReference type="GO" id="GO:0009052">
    <property type="term" value="P:pentose-phosphate shunt, non-oxidative branch"/>
    <property type="evidence" value="ECO:0007669"/>
    <property type="project" value="TreeGrafter"/>
</dbReference>
<dbReference type="GO" id="GO:0004801">
    <property type="term" value="F:transaldolase activity"/>
    <property type="evidence" value="ECO:0007669"/>
    <property type="project" value="TreeGrafter"/>
</dbReference>
<name>A0A316VBI6_9BASI</name>
<gene>
    <name evidence="2" type="ORF">FA14DRAFT_167384</name>
</gene>
<protein>
    <submittedName>
        <fullName evidence="2">Aldolase</fullName>
    </submittedName>
</protein>
<dbReference type="Proteomes" id="UP000245771">
    <property type="component" value="Unassembled WGS sequence"/>
</dbReference>
<dbReference type="InterPro" id="IPR013785">
    <property type="entry name" value="Aldolase_TIM"/>
</dbReference>